<organism evidence="4 5">
    <name type="scientific">Chelatococcus reniformis</name>
    <dbReference type="NCBI Taxonomy" id="1494448"/>
    <lineage>
        <taxon>Bacteria</taxon>
        <taxon>Pseudomonadati</taxon>
        <taxon>Pseudomonadota</taxon>
        <taxon>Alphaproteobacteria</taxon>
        <taxon>Hyphomicrobiales</taxon>
        <taxon>Chelatococcaceae</taxon>
        <taxon>Chelatococcus</taxon>
    </lineage>
</organism>
<dbReference type="InterPro" id="IPR002821">
    <property type="entry name" value="Hydantoinase_A"/>
</dbReference>
<gene>
    <name evidence="4" type="ORF">GCM10010994_00470</name>
</gene>
<comment type="caution">
    <text evidence="4">The sequence shown here is derived from an EMBL/GenBank/DDBJ whole genome shotgun (WGS) entry which is preliminary data.</text>
</comment>
<reference evidence="4" key="2">
    <citation type="submission" date="2020-09" db="EMBL/GenBank/DDBJ databases">
        <authorList>
            <person name="Sun Q."/>
            <person name="Zhou Y."/>
        </authorList>
    </citation>
    <scope>NUCLEOTIDE SEQUENCE</scope>
    <source>
        <strain evidence="4">CGMCC 1.12919</strain>
    </source>
</reference>
<feature type="domain" description="Hydantoinase A/oxoprolinase" evidence="1">
    <location>
        <begin position="206"/>
        <end position="497"/>
    </location>
</feature>
<evidence type="ECO:0000313" key="4">
    <source>
        <dbReference type="EMBL" id="GGC45240.1"/>
    </source>
</evidence>
<dbReference type="InterPro" id="IPR049517">
    <property type="entry name" value="ACX-like_C"/>
</dbReference>
<dbReference type="Pfam" id="PF01968">
    <property type="entry name" value="Hydantoinase_A"/>
    <property type="match status" value="1"/>
</dbReference>
<dbReference type="PANTHER" id="PTHR11365">
    <property type="entry name" value="5-OXOPROLINASE RELATED"/>
    <property type="match status" value="1"/>
</dbReference>
<reference evidence="4" key="1">
    <citation type="journal article" date="2014" name="Int. J. Syst. Evol. Microbiol.">
        <title>Complete genome sequence of Corynebacterium casei LMG S-19264T (=DSM 44701T), isolated from a smear-ripened cheese.</title>
        <authorList>
            <consortium name="US DOE Joint Genome Institute (JGI-PGF)"/>
            <person name="Walter F."/>
            <person name="Albersmeier A."/>
            <person name="Kalinowski J."/>
            <person name="Ruckert C."/>
        </authorList>
    </citation>
    <scope>NUCLEOTIDE SEQUENCE</scope>
    <source>
        <strain evidence="4">CGMCC 1.12919</strain>
    </source>
</reference>
<evidence type="ECO:0000259" key="2">
    <source>
        <dbReference type="Pfam" id="PF05378"/>
    </source>
</evidence>
<dbReference type="InterPro" id="IPR008040">
    <property type="entry name" value="Hydant_A_N"/>
</dbReference>
<dbReference type="AlphaFoldDB" id="A0A916X7I6"/>
<feature type="domain" description="Hydantoinase/oxoprolinase N-terminal" evidence="2">
    <location>
        <begin position="4"/>
        <end position="185"/>
    </location>
</feature>
<sequence length="695" mass="73861">MGYKISVDTGGTFTDVVVSDAAGGLTIGKALTTPARIFDGMRDAIAAAAEQIGLSFPRLLADADFLIYGTTRATNAVVTKTVAKTAFLTTRGFPDTLVLKEGGKFRPHDFSQAYPEPYIPRRYVFEIDERVNAAGAVARPLDREQVRRTLATVRARGFEAVAVCFLWSVLNPAHEDAVAALIEEHLPGVPYSLSSRLIPIMREYRRASATAIDASLKPLMQRHLQELETDLKAAGYRGDIFVSTAAGGCNSIAALVERPIFTIGSGPAMAPVAGITYSRMEGLGENVIICDTGGTTFDVGVVRDGALTFNRDTWLGPRYTGDLLGIAAVDMRSIGAGGGSIAWLDDGGLMHVGPQSAGAVPGPACYGRGGAQPTVSDAAAVLGYFDPAYFLGGRMTLDVAAARAAMRGLAEALGLSIEVTAWRILTLAGDLMMRAVADVTINEGINPRDSTIVAGGGAAGMNIMLIAKELGCDHVVLPKTASALSAAGMQYADIVAEEVGSLYSLSDRFDFERVNALLERLEARVLAMRDTVPGQAGAVELEFYGEARYQAQVWELDTPFPDTRLASRRFAGQADLNAYVQNFHDLHERIFAVKDPGSAVETVSWKVRLVVKLDAPVTRKVAAAESATPPVASYRPCFFGDNEPVQTPIYKASDLSAGHAIAGPAVIEEPNTTLVVYPGMSALVSAAGHYRLNIH</sequence>
<dbReference type="SUPFAM" id="SSF53067">
    <property type="entry name" value="Actin-like ATPase domain"/>
    <property type="match status" value="1"/>
</dbReference>
<dbReference type="EMBL" id="BMGG01000001">
    <property type="protein sequence ID" value="GGC45240.1"/>
    <property type="molecule type" value="Genomic_DNA"/>
</dbReference>
<accession>A0A916X7I6</accession>
<evidence type="ECO:0000259" key="3">
    <source>
        <dbReference type="Pfam" id="PF19278"/>
    </source>
</evidence>
<dbReference type="InterPro" id="IPR045079">
    <property type="entry name" value="Oxoprolinase-like"/>
</dbReference>
<dbReference type="PANTHER" id="PTHR11365:SF23">
    <property type="entry name" value="HYPOTHETICAL 5-OXOPROLINASE (EUROFUNG)-RELATED"/>
    <property type="match status" value="1"/>
</dbReference>
<keyword evidence="5" id="KW-1185">Reference proteome</keyword>
<dbReference type="Pfam" id="PF19278">
    <property type="entry name" value="Hydant_A_C"/>
    <property type="match status" value="1"/>
</dbReference>
<dbReference type="GO" id="GO:0005829">
    <property type="term" value="C:cytosol"/>
    <property type="evidence" value="ECO:0007669"/>
    <property type="project" value="TreeGrafter"/>
</dbReference>
<protein>
    <submittedName>
        <fullName evidence="4">5-oxoprolinase</fullName>
    </submittedName>
</protein>
<evidence type="ECO:0000259" key="1">
    <source>
        <dbReference type="Pfam" id="PF01968"/>
    </source>
</evidence>
<dbReference type="InterPro" id="IPR043129">
    <property type="entry name" value="ATPase_NBD"/>
</dbReference>
<dbReference type="GO" id="GO:0006749">
    <property type="term" value="P:glutathione metabolic process"/>
    <property type="evidence" value="ECO:0007669"/>
    <property type="project" value="TreeGrafter"/>
</dbReference>
<name>A0A916X7I6_9HYPH</name>
<proteinExistence type="predicted"/>
<evidence type="ECO:0000313" key="5">
    <source>
        <dbReference type="Proteomes" id="UP000637002"/>
    </source>
</evidence>
<dbReference type="RefSeq" id="WP_188607135.1">
    <property type="nucleotide sequence ID" value="NZ_BMGG01000001.1"/>
</dbReference>
<dbReference type="Proteomes" id="UP000637002">
    <property type="component" value="Unassembled WGS sequence"/>
</dbReference>
<dbReference type="Pfam" id="PF05378">
    <property type="entry name" value="Hydant_A_N"/>
    <property type="match status" value="1"/>
</dbReference>
<dbReference type="GO" id="GO:0017168">
    <property type="term" value="F:5-oxoprolinase (ATP-hydrolyzing) activity"/>
    <property type="evidence" value="ECO:0007669"/>
    <property type="project" value="TreeGrafter"/>
</dbReference>
<feature type="domain" description="Acetophenone carboxylase-like C-terminal" evidence="3">
    <location>
        <begin position="533"/>
        <end position="684"/>
    </location>
</feature>